<proteinExistence type="predicted"/>
<evidence type="ECO:0000313" key="3">
    <source>
        <dbReference type="Proteomes" id="UP001589896"/>
    </source>
</evidence>
<evidence type="ECO:0000256" key="1">
    <source>
        <dbReference type="SAM" id="Phobius"/>
    </source>
</evidence>
<comment type="caution">
    <text evidence="2">The sequence shown here is derived from an EMBL/GenBank/DDBJ whole genome shotgun (WGS) entry which is preliminary data.</text>
</comment>
<organism evidence="2 3">
    <name type="scientific">Lysobacter korlensis</name>
    <dbReference type="NCBI Taxonomy" id="553636"/>
    <lineage>
        <taxon>Bacteria</taxon>
        <taxon>Pseudomonadati</taxon>
        <taxon>Pseudomonadota</taxon>
        <taxon>Gammaproteobacteria</taxon>
        <taxon>Lysobacterales</taxon>
        <taxon>Lysobacteraceae</taxon>
        <taxon>Lysobacter</taxon>
    </lineage>
</organism>
<feature type="transmembrane region" description="Helical" evidence="1">
    <location>
        <begin position="14"/>
        <end position="36"/>
    </location>
</feature>
<feature type="transmembrane region" description="Helical" evidence="1">
    <location>
        <begin position="48"/>
        <end position="66"/>
    </location>
</feature>
<protein>
    <submittedName>
        <fullName evidence="2">Uncharacterized protein</fullName>
    </submittedName>
</protein>
<dbReference type="Proteomes" id="UP001589896">
    <property type="component" value="Unassembled WGS sequence"/>
</dbReference>
<reference evidence="2 3" key="1">
    <citation type="submission" date="2024-09" db="EMBL/GenBank/DDBJ databases">
        <authorList>
            <person name="Sun Q."/>
            <person name="Mori K."/>
        </authorList>
    </citation>
    <scope>NUCLEOTIDE SEQUENCE [LARGE SCALE GENOMIC DNA]</scope>
    <source>
        <strain evidence="2 3">KCTC 23076</strain>
    </source>
</reference>
<sequence length="75" mass="8107">MISDFIGWIQFRTWLELACFAAGLAVLLPLTVSGRLRRRLARLDSDDVQAVGLVVLVLAVIGVGLYNRFGAGFGA</sequence>
<gene>
    <name evidence="2" type="ORF">ACFFGH_34275</name>
</gene>
<keyword evidence="1" id="KW-0812">Transmembrane</keyword>
<keyword evidence="1" id="KW-0472">Membrane</keyword>
<name>A0ABV6S127_9GAMM</name>
<evidence type="ECO:0000313" key="2">
    <source>
        <dbReference type="EMBL" id="MFC0682923.1"/>
    </source>
</evidence>
<keyword evidence="1" id="KW-1133">Transmembrane helix</keyword>
<dbReference type="RefSeq" id="WP_386677417.1">
    <property type="nucleotide sequence ID" value="NZ_JBHLTG010000034.1"/>
</dbReference>
<keyword evidence="3" id="KW-1185">Reference proteome</keyword>
<dbReference type="EMBL" id="JBHLTG010000034">
    <property type="protein sequence ID" value="MFC0682923.1"/>
    <property type="molecule type" value="Genomic_DNA"/>
</dbReference>
<accession>A0ABV6S127</accession>